<evidence type="ECO:0000313" key="4">
    <source>
        <dbReference type="Proteomes" id="UP000184212"/>
    </source>
</evidence>
<proteinExistence type="predicted"/>
<feature type="region of interest" description="Disordered" evidence="1">
    <location>
        <begin position="161"/>
        <end position="182"/>
    </location>
</feature>
<gene>
    <name evidence="3" type="ORF">SAMN04488109_2116</name>
</gene>
<evidence type="ECO:0000256" key="1">
    <source>
        <dbReference type="SAM" id="MobiDB-lite"/>
    </source>
</evidence>
<feature type="signal peptide" evidence="2">
    <location>
        <begin position="1"/>
        <end position="19"/>
    </location>
</feature>
<evidence type="ECO:0008006" key="5">
    <source>
        <dbReference type="Google" id="ProtNLM"/>
    </source>
</evidence>
<dbReference type="Proteomes" id="UP000184212">
    <property type="component" value="Unassembled WGS sequence"/>
</dbReference>
<dbReference type="STRING" id="947013.SAMN04488109_2116"/>
<dbReference type="InterPro" id="IPR025348">
    <property type="entry name" value="DUF4252"/>
</dbReference>
<evidence type="ECO:0000256" key="2">
    <source>
        <dbReference type="SAM" id="SignalP"/>
    </source>
</evidence>
<dbReference type="EMBL" id="FQWQ01000001">
    <property type="protein sequence ID" value="SHG84748.1"/>
    <property type="molecule type" value="Genomic_DNA"/>
</dbReference>
<feature type="chain" id="PRO_5012974310" description="DUF4252 domain-containing protein" evidence="2">
    <location>
        <begin position="20"/>
        <end position="182"/>
    </location>
</feature>
<reference evidence="3 4" key="1">
    <citation type="submission" date="2016-11" db="EMBL/GenBank/DDBJ databases">
        <authorList>
            <person name="Jaros S."/>
            <person name="Januszkiewicz K."/>
            <person name="Wedrychowicz H."/>
        </authorList>
    </citation>
    <scope>NUCLEOTIDE SEQUENCE [LARGE SCALE GENOMIC DNA]</scope>
    <source>
        <strain evidence="3 4">DSM 24574</strain>
    </source>
</reference>
<organism evidence="3 4">
    <name type="scientific">Chryseolinea serpens</name>
    <dbReference type="NCBI Taxonomy" id="947013"/>
    <lineage>
        <taxon>Bacteria</taxon>
        <taxon>Pseudomonadati</taxon>
        <taxon>Bacteroidota</taxon>
        <taxon>Cytophagia</taxon>
        <taxon>Cytophagales</taxon>
        <taxon>Fulvivirgaceae</taxon>
        <taxon>Chryseolinea</taxon>
    </lineage>
</organism>
<dbReference type="OrthoDB" id="1118838at2"/>
<accession>A0A1M5N5C0</accession>
<dbReference type="Pfam" id="PF14060">
    <property type="entry name" value="DUF4252"/>
    <property type="match status" value="1"/>
</dbReference>
<keyword evidence="2" id="KW-0732">Signal</keyword>
<dbReference type="AlphaFoldDB" id="A0A1M5N5C0"/>
<dbReference type="RefSeq" id="WP_073133450.1">
    <property type="nucleotide sequence ID" value="NZ_FQWQ01000001.1"/>
</dbReference>
<keyword evidence="4" id="KW-1185">Reference proteome</keyword>
<name>A0A1M5N5C0_9BACT</name>
<evidence type="ECO:0000313" key="3">
    <source>
        <dbReference type="EMBL" id="SHG84748.1"/>
    </source>
</evidence>
<protein>
    <recommendedName>
        <fullName evidence="5">DUF4252 domain-containing protein</fullName>
    </recommendedName>
</protein>
<sequence>MKKIIAAVVLMLVATGGFAQDAISKFFSKYQADESFSQVTVSSKMFGLFTNMEADTPEDKEVLNAISKLKGLRILAKEDARNARELYKEAFTLIPMKDYEELLSVRDKDKDMKFLIKESGGKISELIMIMGGTKDFMVMTLFGEIDLKQVSRIGKKMNVEGLEKLEKMNQPDKSDKQPEKKN</sequence>